<dbReference type="Proteomes" id="UP000295433">
    <property type="component" value="Unassembled WGS sequence"/>
</dbReference>
<accession>A0A4R3VSJ8</accession>
<feature type="transmembrane region" description="Helical" evidence="1">
    <location>
        <begin position="48"/>
        <end position="66"/>
    </location>
</feature>
<dbReference type="EMBL" id="SMBY01000002">
    <property type="protein sequence ID" value="TCV07828.1"/>
    <property type="molecule type" value="Genomic_DNA"/>
</dbReference>
<keyword evidence="3" id="KW-1185">Reference proteome</keyword>
<feature type="transmembrane region" description="Helical" evidence="1">
    <location>
        <begin position="102"/>
        <end position="121"/>
    </location>
</feature>
<sequence length="213" mass="23538">MSKNVAVVARYLGGALALAVIVGVVQLALFADVVVMHNSVGEISITEFIQEAFLFITALLFLRIALKWREHRGGYLLIAGFFFCLLIREMDFFLDNIVHGCWLYFAVLCTVVCVGFALTSLKNTFAGLAHFLQHYSYHYMVGGLLTVLVFSRLFGMNALWAALMDDGYIRAVKNLAEEGAELYGYTLCLIAGVLYTRHTSSCMGLGSATHAVR</sequence>
<reference evidence="2 3" key="1">
    <citation type="submission" date="2019-03" db="EMBL/GenBank/DDBJ databases">
        <title>Genomic Encyclopedia of Type Strains, Phase IV (KMG-IV): sequencing the most valuable type-strain genomes for metagenomic binning, comparative biology and taxonomic classification.</title>
        <authorList>
            <person name="Goeker M."/>
        </authorList>
    </citation>
    <scope>NUCLEOTIDE SEQUENCE [LARGE SCALE GENOMIC DNA]</scope>
    <source>
        <strain evidence="2 3">DSM 16730</strain>
    </source>
</reference>
<comment type="caution">
    <text evidence="2">The sequence shown here is derived from an EMBL/GenBank/DDBJ whole genome shotgun (WGS) entry which is preliminary data.</text>
</comment>
<dbReference type="AlphaFoldDB" id="A0A4R3VSJ8"/>
<dbReference type="RefSeq" id="WP_196238439.1">
    <property type="nucleotide sequence ID" value="NZ_JAWIZJ010000002.1"/>
</dbReference>
<organism evidence="2 3">
    <name type="scientific">Samsonia erythrinae</name>
    <dbReference type="NCBI Taxonomy" id="160434"/>
    <lineage>
        <taxon>Bacteria</taxon>
        <taxon>Pseudomonadati</taxon>
        <taxon>Pseudomonadota</taxon>
        <taxon>Gammaproteobacteria</taxon>
        <taxon>Enterobacterales</taxon>
        <taxon>Pectobacteriaceae</taxon>
        <taxon>Samsonia</taxon>
    </lineage>
</organism>
<keyword evidence="1" id="KW-0812">Transmembrane</keyword>
<evidence type="ECO:0000256" key="1">
    <source>
        <dbReference type="SAM" id="Phobius"/>
    </source>
</evidence>
<feature type="transmembrane region" description="Helical" evidence="1">
    <location>
        <begin position="12"/>
        <end position="36"/>
    </location>
</feature>
<name>A0A4R3VSJ8_9GAMM</name>
<feature type="transmembrane region" description="Helical" evidence="1">
    <location>
        <begin position="182"/>
        <end position="198"/>
    </location>
</feature>
<keyword evidence="1" id="KW-0472">Membrane</keyword>
<evidence type="ECO:0000313" key="3">
    <source>
        <dbReference type="Proteomes" id="UP000295433"/>
    </source>
</evidence>
<protein>
    <submittedName>
        <fullName evidence="2">Uncharacterized protein</fullName>
    </submittedName>
</protein>
<feature type="transmembrane region" description="Helical" evidence="1">
    <location>
        <begin position="73"/>
        <end position="90"/>
    </location>
</feature>
<feature type="transmembrane region" description="Helical" evidence="1">
    <location>
        <begin position="141"/>
        <end position="162"/>
    </location>
</feature>
<proteinExistence type="predicted"/>
<gene>
    <name evidence="2" type="ORF">EDC54_102400</name>
</gene>
<keyword evidence="1" id="KW-1133">Transmembrane helix</keyword>
<evidence type="ECO:0000313" key="2">
    <source>
        <dbReference type="EMBL" id="TCV07828.1"/>
    </source>
</evidence>